<dbReference type="EMBL" id="FMWG01000003">
    <property type="protein sequence ID" value="SCZ57499.1"/>
    <property type="molecule type" value="Genomic_DNA"/>
</dbReference>
<evidence type="ECO:0000313" key="7">
    <source>
        <dbReference type="Proteomes" id="UP000198767"/>
    </source>
</evidence>
<keyword evidence="2" id="KW-0378">Hydrolase</keyword>
<dbReference type="GO" id="GO:0046872">
    <property type="term" value="F:metal ion binding"/>
    <property type="evidence" value="ECO:0007669"/>
    <property type="project" value="UniProtKB-KW"/>
</dbReference>
<comment type="similarity">
    <text evidence="4">Belongs to the cyclic nucleotide phosphodiesterase class-III family.</text>
</comment>
<name>A0A1G5Q8A0_9RHOB</name>
<gene>
    <name evidence="6" type="ORF">SAMN04488118_10388</name>
</gene>
<dbReference type="AlphaFoldDB" id="A0A1G5Q8A0"/>
<accession>A0A1G5Q8A0</accession>
<evidence type="ECO:0000256" key="4">
    <source>
        <dbReference type="ARBA" id="ARBA00025742"/>
    </source>
</evidence>
<dbReference type="GO" id="GO:0016787">
    <property type="term" value="F:hydrolase activity"/>
    <property type="evidence" value="ECO:0007669"/>
    <property type="project" value="UniProtKB-KW"/>
</dbReference>
<dbReference type="RefSeq" id="WP_090217101.1">
    <property type="nucleotide sequence ID" value="NZ_FMWG01000003.1"/>
</dbReference>
<dbReference type="InterPro" id="IPR050884">
    <property type="entry name" value="CNP_phosphodiesterase-III"/>
</dbReference>
<dbReference type="InterPro" id="IPR004843">
    <property type="entry name" value="Calcineurin-like_PHP"/>
</dbReference>
<dbReference type="Gene3D" id="3.60.21.10">
    <property type="match status" value="1"/>
</dbReference>
<keyword evidence="7" id="KW-1185">Reference proteome</keyword>
<keyword evidence="3" id="KW-0408">Iron</keyword>
<dbReference type="SUPFAM" id="SSF56300">
    <property type="entry name" value="Metallo-dependent phosphatases"/>
    <property type="match status" value="1"/>
</dbReference>
<evidence type="ECO:0000256" key="1">
    <source>
        <dbReference type="ARBA" id="ARBA00022723"/>
    </source>
</evidence>
<evidence type="ECO:0000259" key="5">
    <source>
        <dbReference type="Pfam" id="PF00149"/>
    </source>
</evidence>
<keyword evidence="1" id="KW-0479">Metal-binding</keyword>
<dbReference type="PANTHER" id="PTHR42988:SF2">
    <property type="entry name" value="CYCLIC NUCLEOTIDE PHOSPHODIESTERASE CBUA0032-RELATED"/>
    <property type="match status" value="1"/>
</dbReference>
<dbReference type="PANTHER" id="PTHR42988">
    <property type="entry name" value="PHOSPHOHYDROLASE"/>
    <property type="match status" value="1"/>
</dbReference>
<reference evidence="6 7" key="1">
    <citation type="submission" date="2016-10" db="EMBL/GenBank/DDBJ databases">
        <authorList>
            <person name="de Groot N.N."/>
        </authorList>
    </citation>
    <scope>NUCLEOTIDE SEQUENCE [LARGE SCALE GENOMIC DNA]</scope>
    <source>
        <strain evidence="6 7">U95</strain>
    </source>
</reference>
<dbReference type="Proteomes" id="UP000198767">
    <property type="component" value="Unassembled WGS sequence"/>
</dbReference>
<dbReference type="InterPro" id="IPR029052">
    <property type="entry name" value="Metallo-depent_PP-like"/>
</dbReference>
<proteinExistence type="inferred from homology"/>
<dbReference type="Pfam" id="PF00149">
    <property type="entry name" value="Metallophos"/>
    <property type="match status" value="1"/>
</dbReference>
<protein>
    <submittedName>
        <fullName evidence="6">Calcineurin-like phosphoesterase</fullName>
    </submittedName>
</protein>
<dbReference type="STRING" id="1156985.SAMN04488118_10388"/>
<evidence type="ECO:0000256" key="2">
    <source>
        <dbReference type="ARBA" id="ARBA00022801"/>
    </source>
</evidence>
<evidence type="ECO:0000256" key="3">
    <source>
        <dbReference type="ARBA" id="ARBA00023004"/>
    </source>
</evidence>
<sequence length="291" mass="31941">MTCLEPNADCDDMLKIVVMNDLHLVSPGSPSPNMDTTERFDLALQHAVQRHSDADLCVFAGDIADKGDAGAYAVFDRLRCQYEVPQCVTLGNHDDRTVYTSAATNFEMDPNGYIQCRRDIKGHCILVLDSSEPGRARGGFSKQKRDWIHAQLSDAKDLDLPVIVILHHNPSALQMPVDAYRLDEPDVLKAALLESGANIMQIVSGHCHISSAGSWSGIPCATIAGNHHSVEPFLRRRTGQQECYASSAEYGVVVSNGADCAVHFETYIGAQQAMDHALFPKKKDQTFEPMI</sequence>
<organism evidence="6 7">
    <name type="scientific">Epibacterium ulvae</name>
    <dbReference type="NCBI Taxonomy" id="1156985"/>
    <lineage>
        <taxon>Bacteria</taxon>
        <taxon>Pseudomonadati</taxon>
        <taxon>Pseudomonadota</taxon>
        <taxon>Alphaproteobacteria</taxon>
        <taxon>Rhodobacterales</taxon>
        <taxon>Roseobacteraceae</taxon>
        <taxon>Epibacterium</taxon>
    </lineage>
</organism>
<evidence type="ECO:0000313" key="6">
    <source>
        <dbReference type="EMBL" id="SCZ57499.1"/>
    </source>
</evidence>
<feature type="domain" description="Calcineurin-like phosphoesterase" evidence="5">
    <location>
        <begin position="14"/>
        <end position="209"/>
    </location>
</feature>